<sequence length="65" mass="7782">MDIGEALERIRHFGLRLCIQKRLPGFGHQPLSQRQFRHRRLGGIHRRHGRNRRSDGRFRLGEQIT</sequence>
<protein>
    <submittedName>
        <fullName evidence="2">Uncharacterized protein</fullName>
    </submittedName>
</protein>
<feature type="region of interest" description="Disordered" evidence="1">
    <location>
        <begin position="42"/>
        <end position="65"/>
    </location>
</feature>
<dbReference type="AlphaFoldDB" id="A0A645BR60"/>
<name>A0A645BR60_9ZZZZ</name>
<feature type="compositionally biased region" description="Basic and acidic residues" evidence="1">
    <location>
        <begin position="52"/>
        <end position="65"/>
    </location>
</feature>
<dbReference type="EMBL" id="VSSQ01021956">
    <property type="protein sequence ID" value="MPM67909.1"/>
    <property type="molecule type" value="Genomic_DNA"/>
</dbReference>
<evidence type="ECO:0000313" key="2">
    <source>
        <dbReference type="EMBL" id="MPM67909.1"/>
    </source>
</evidence>
<accession>A0A645BR60</accession>
<feature type="compositionally biased region" description="Basic residues" evidence="1">
    <location>
        <begin position="42"/>
        <end position="51"/>
    </location>
</feature>
<evidence type="ECO:0000256" key="1">
    <source>
        <dbReference type="SAM" id="MobiDB-lite"/>
    </source>
</evidence>
<reference evidence="2" key="1">
    <citation type="submission" date="2019-08" db="EMBL/GenBank/DDBJ databases">
        <authorList>
            <person name="Kucharzyk K."/>
            <person name="Murdoch R.W."/>
            <person name="Higgins S."/>
            <person name="Loffler F."/>
        </authorList>
    </citation>
    <scope>NUCLEOTIDE SEQUENCE</scope>
</reference>
<gene>
    <name evidence="2" type="ORF">SDC9_114834</name>
</gene>
<comment type="caution">
    <text evidence="2">The sequence shown here is derived from an EMBL/GenBank/DDBJ whole genome shotgun (WGS) entry which is preliminary data.</text>
</comment>
<proteinExistence type="predicted"/>
<organism evidence="2">
    <name type="scientific">bioreactor metagenome</name>
    <dbReference type="NCBI Taxonomy" id="1076179"/>
    <lineage>
        <taxon>unclassified sequences</taxon>
        <taxon>metagenomes</taxon>
        <taxon>ecological metagenomes</taxon>
    </lineage>
</organism>